<name>A0ABN3GSN6_9PSEU</name>
<organism evidence="5 6">
    <name type="scientific">Saccharopolyspora halophila</name>
    <dbReference type="NCBI Taxonomy" id="405551"/>
    <lineage>
        <taxon>Bacteria</taxon>
        <taxon>Bacillati</taxon>
        <taxon>Actinomycetota</taxon>
        <taxon>Actinomycetes</taxon>
        <taxon>Pseudonocardiales</taxon>
        <taxon>Pseudonocardiaceae</taxon>
        <taxon>Saccharopolyspora</taxon>
    </lineage>
</organism>
<dbReference type="InterPro" id="IPR020904">
    <property type="entry name" value="Sc_DH/Rdtase_CS"/>
</dbReference>
<evidence type="ECO:0000256" key="3">
    <source>
        <dbReference type="ARBA" id="ARBA00023027"/>
    </source>
</evidence>
<keyword evidence="3" id="KW-0520">NAD</keyword>
<dbReference type="PRINTS" id="PR00081">
    <property type="entry name" value="GDHRDH"/>
</dbReference>
<dbReference type="PANTHER" id="PTHR24321">
    <property type="entry name" value="DEHYDROGENASES, SHORT CHAIN"/>
    <property type="match status" value="1"/>
</dbReference>
<dbReference type="Gene3D" id="3.40.50.720">
    <property type="entry name" value="NAD(P)-binding Rossmann-like Domain"/>
    <property type="match status" value="1"/>
</dbReference>
<proteinExistence type="inferred from homology"/>
<evidence type="ECO:0000256" key="2">
    <source>
        <dbReference type="ARBA" id="ARBA00023002"/>
    </source>
</evidence>
<dbReference type="CDD" id="cd05233">
    <property type="entry name" value="SDR_c"/>
    <property type="match status" value="1"/>
</dbReference>
<dbReference type="Proteomes" id="UP001501218">
    <property type="component" value="Unassembled WGS sequence"/>
</dbReference>
<dbReference type="RefSeq" id="WP_344136109.1">
    <property type="nucleotide sequence ID" value="NZ_BAAARA010000021.1"/>
</dbReference>
<dbReference type="NCBIfam" id="NF009466">
    <property type="entry name" value="PRK12826.1-2"/>
    <property type="match status" value="1"/>
</dbReference>
<comment type="caution">
    <text evidence="5">The sequence shown here is derived from an EMBL/GenBank/DDBJ whole genome shotgun (WGS) entry which is preliminary data.</text>
</comment>
<dbReference type="InterPro" id="IPR002347">
    <property type="entry name" value="SDR_fam"/>
</dbReference>
<gene>
    <name evidence="5" type="ORF">GCM10009854_43560</name>
</gene>
<evidence type="ECO:0000313" key="5">
    <source>
        <dbReference type="EMBL" id="GAA2359934.1"/>
    </source>
</evidence>
<sequence length="254" mass="26589">MDLGGKRALVTAGARGIGRAIAERFREMGARVLVTDVDPAAVAEAEGAGLLARVSDASDEGQVRELVGEVDAELGGLDVLVNNAGIAGPTGPVEEIDGAEWARTFEVNAHSQFYCVKHALSLLRAGSEPSIINLSSAAGRLGMAGRSAYSSSKWAVVGFTKTLAIELGPEGIRANAICPGAVDGPRIRAVIEAKARMLQRPVEEVTALYEDQSSLRRMVEPGDIADMAAFLAGPMSRNVNGQVMAVDGNTEKLY</sequence>
<dbReference type="Pfam" id="PF13561">
    <property type="entry name" value="adh_short_C2"/>
    <property type="match status" value="1"/>
</dbReference>
<accession>A0ABN3GSN6</accession>
<dbReference type="InterPro" id="IPR057326">
    <property type="entry name" value="KR_dom"/>
</dbReference>
<keyword evidence="6" id="KW-1185">Reference proteome</keyword>
<evidence type="ECO:0000256" key="1">
    <source>
        <dbReference type="ARBA" id="ARBA00006484"/>
    </source>
</evidence>
<dbReference type="PANTHER" id="PTHR24321:SF8">
    <property type="entry name" value="ESTRADIOL 17-BETA-DEHYDROGENASE 8-RELATED"/>
    <property type="match status" value="1"/>
</dbReference>
<comment type="similarity">
    <text evidence="1">Belongs to the short-chain dehydrogenases/reductases (SDR) family.</text>
</comment>
<reference evidence="5 6" key="1">
    <citation type="journal article" date="2019" name="Int. J. Syst. Evol. Microbiol.">
        <title>The Global Catalogue of Microorganisms (GCM) 10K type strain sequencing project: providing services to taxonomists for standard genome sequencing and annotation.</title>
        <authorList>
            <consortium name="The Broad Institute Genomics Platform"/>
            <consortium name="The Broad Institute Genome Sequencing Center for Infectious Disease"/>
            <person name="Wu L."/>
            <person name="Ma J."/>
        </authorList>
    </citation>
    <scope>NUCLEOTIDE SEQUENCE [LARGE SCALE GENOMIC DNA]</scope>
    <source>
        <strain evidence="5 6">JCM 16221</strain>
    </source>
</reference>
<dbReference type="EMBL" id="BAAARA010000021">
    <property type="protein sequence ID" value="GAA2359934.1"/>
    <property type="molecule type" value="Genomic_DNA"/>
</dbReference>
<evidence type="ECO:0000259" key="4">
    <source>
        <dbReference type="SMART" id="SM00822"/>
    </source>
</evidence>
<dbReference type="InterPro" id="IPR036291">
    <property type="entry name" value="NAD(P)-bd_dom_sf"/>
</dbReference>
<evidence type="ECO:0000313" key="6">
    <source>
        <dbReference type="Proteomes" id="UP001501218"/>
    </source>
</evidence>
<keyword evidence="2" id="KW-0560">Oxidoreductase</keyword>
<feature type="domain" description="Ketoreductase" evidence="4">
    <location>
        <begin position="6"/>
        <end position="185"/>
    </location>
</feature>
<dbReference type="PROSITE" id="PS00061">
    <property type="entry name" value="ADH_SHORT"/>
    <property type="match status" value="1"/>
</dbReference>
<dbReference type="SUPFAM" id="SSF51735">
    <property type="entry name" value="NAD(P)-binding Rossmann-fold domains"/>
    <property type="match status" value="1"/>
</dbReference>
<dbReference type="PRINTS" id="PR00080">
    <property type="entry name" value="SDRFAMILY"/>
</dbReference>
<protein>
    <submittedName>
        <fullName evidence="5">SDR family oxidoreductase</fullName>
    </submittedName>
</protein>
<dbReference type="SMART" id="SM00822">
    <property type="entry name" value="PKS_KR"/>
    <property type="match status" value="1"/>
</dbReference>